<evidence type="ECO:0000313" key="12">
    <source>
        <dbReference type="EMBL" id="KKQ94718.1"/>
    </source>
</evidence>
<dbReference type="UniPathway" id="UPA00214"/>
<dbReference type="Proteomes" id="UP000034207">
    <property type="component" value="Unassembled WGS sequence"/>
</dbReference>
<dbReference type="SUPFAM" id="SSF54197">
    <property type="entry name" value="HIT-like"/>
    <property type="match status" value="2"/>
</dbReference>
<evidence type="ECO:0000256" key="9">
    <source>
        <dbReference type="PIRSR" id="PIRSR000808-3"/>
    </source>
</evidence>
<dbReference type="NCBIfam" id="TIGR00209">
    <property type="entry name" value="galT_1"/>
    <property type="match status" value="1"/>
</dbReference>
<dbReference type="InterPro" id="IPR036265">
    <property type="entry name" value="HIT-like_sf"/>
</dbReference>
<keyword evidence="5 9" id="KW-0862">Zinc</keyword>
<dbReference type="EMBL" id="LBVV01000008">
    <property type="protein sequence ID" value="KKQ94718.1"/>
    <property type="molecule type" value="Genomic_DNA"/>
</dbReference>
<dbReference type="STRING" id="1618345.UT18_C0008G0023"/>
<reference evidence="12" key="1">
    <citation type="journal article" date="2015" name="Nature">
        <title>rRNA introns, odd ribosomes, and small enigmatic genomes across a large radiation of phyla.</title>
        <authorList>
            <person name="Brown C.T."/>
            <person name="Hug L.A."/>
            <person name="Thomas B.C."/>
            <person name="Sharon I."/>
            <person name="Castelle C.J."/>
            <person name="Singh A."/>
            <person name="Wilkins M.J."/>
            <person name="Williams K.H."/>
            <person name="Banfield J.F."/>
        </authorList>
    </citation>
    <scope>NUCLEOTIDE SEQUENCE [LARGE SCALE GENOMIC DNA]</scope>
</reference>
<accession>A0A0G0LS29</accession>
<keyword evidence="6" id="KW-0119">Carbohydrate metabolism</keyword>
<dbReference type="InterPro" id="IPR053177">
    <property type="entry name" value="ADP-glucose_phosphorylase"/>
</dbReference>
<dbReference type="GO" id="GO:0008108">
    <property type="term" value="F:UDP-glucose:hexose-1-phosphate uridylyltransferase activity"/>
    <property type="evidence" value="ECO:0007669"/>
    <property type="project" value="UniProtKB-UniRule"/>
</dbReference>
<name>A0A0G0LS29_UNCC2</name>
<evidence type="ECO:0000256" key="3">
    <source>
        <dbReference type="ARBA" id="ARBA00022695"/>
    </source>
</evidence>
<evidence type="ECO:0000256" key="6">
    <source>
        <dbReference type="ARBA" id="ARBA00023277"/>
    </source>
</evidence>
<gene>
    <name evidence="12" type="ORF">UT18_C0008G0023</name>
</gene>
<dbReference type="InterPro" id="IPR001937">
    <property type="entry name" value="GalP_UDPtransf1"/>
</dbReference>
<keyword evidence="4 9" id="KW-0479">Metal-binding</keyword>
<dbReference type="GO" id="GO:0006012">
    <property type="term" value="P:galactose metabolic process"/>
    <property type="evidence" value="ECO:0007669"/>
    <property type="project" value="UniProtKB-UniRule"/>
</dbReference>
<feature type="binding site" evidence="9">
    <location>
        <position position="149"/>
    </location>
    <ligand>
        <name>Zn(2+)</name>
        <dbReference type="ChEBI" id="CHEBI:29105"/>
    </ligand>
</feature>
<feature type="binding site" evidence="9">
    <location>
        <position position="98"/>
    </location>
    <ligand>
        <name>Zn(2+)</name>
        <dbReference type="ChEBI" id="CHEBI:29105"/>
    </ligand>
</feature>
<comment type="similarity">
    <text evidence="1">Belongs to the galactose-1-phosphate uridylyltransferase type 1 family.</text>
</comment>
<feature type="domain" description="Galactose-1-phosphate uridyl transferase N-terminal" evidence="10">
    <location>
        <begin position="82"/>
        <end position="161"/>
    </location>
</feature>
<comment type="cofactor">
    <cofactor evidence="9">
        <name>Zn(2+)</name>
        <dbReference type="ChEBI" id="CHEBI:29105"/>
    </cofactor>
    <text evidence="9">Binds 1 zinc ion per subunit.</text>
</comment>
<dbReference type="Gene3D" id="3.30.428.10">
    <property type="entry name" value="HIT-like"/>
    <property type="match status" value="2"/>
</dbReference>
<feature type="binding site" evidence="9">
    <location>
        <position position="45"/>
    </location>
    <ligand>
        <name>Zn(2+)</name>
        <dbReference type="ChEBI" id="CHEBI:29105"/>
    </ligand>
</feature>
<evidence type="ECO:0000256" key="8">
    <source>
        <dbReference type="PIRSR" id="PIRSR000808-1"/>
    </source>
</evidence>
<feature type="active site" description="Tele-UMP-histidine intermediate" evidence="8">
    <location>
        <position position="151"/>
    </location>
</feature>
<dbReference type="Pfam" id="PF01087">
    <property type="entry name" value="GalP_UDP_transf"/>
    <property type="match status" value="1"/>
</dbReference>
<evidence type="ECO:0000256" key="2">
    <source>
        <dbReference type="ARBA" id="ARBA00022679"/>
    </source>
</evidence>
<evidence type="ECO:0000259" key="10">
    <source>
        <dbReference type="Pfam" id="PF01087"/>
    </source>
</evidence>
<dbReference type="PANTHER" id="PTHR42763">
    <property type="entry name" value="ADP-GLUCOSE PHOSPHORYLASE"/>
    <property type="match status" value="1"/>
</dbReference>
<dbReference type="InterPro" id="IPR005849">
    <property type="entry name" value="GalP_Utransf_N"/>
</dbReference>
<proteinExistence type="inferred from homology"/>
<feature type="binding site" evidence="9">
    <location>
        <position position="48"/>
    </location>
    <ligand>
        <name>Zn(2+)</name>
        <dbReference type="ChEBI" id="CHEBI:29105"/>
    </ligand>
</feature>
<dbReference type="GO" id="GO:0008270">
    <property type="term" value="F:zinc ion binding"/>
    <property type="evidence" value="ECO:0007669"/>
    <property type="project" value="InterPro"/>
</dbReference>
<comment type="caution">
    <text evidence="12">The sequence shown here is derived from an EMBL/GenBank/DDBJ whole genome shotgun (WGS) entry which is preliminary data.</text>
</comment>
<evidence type="ECO:0000256" key="5">
    <source>
        <dbReference type="ARBA" id="ARBA00022833"/>
    </source>
</evidence>
<feature type="domain" description="Galactose-1-phosphate uridyl transferase C-terminal" evidence="11">
    <location>
        <begin position="171"/>
        <end position="253"/>
    </location>
</feature>
<evidence type="ECO:0000256" key="1">
    <source>
        <dbReference type="ARBA" id="ARBA00010951"/>
    </source>
</evidence>
<dbReference type="PANTHER" id="PTHR42763:SF2">
    <property type="entry name" value="ADP-GLUCOSE PHOSPHORYLASE"/>
    <property type="match status" value="1"/>
</dbReference>
<evidence type="ECO:0000256" key="4">
    <source>
        <dbReference type="ARBA" id="ARBA00022723"/>
    </source>
</evidence>
<protein>
    <recommendedName>
        <fullName evidence="7">Galactose-1-phosphate uridylyltransferase</fullName>
        <ecNumber evidence="7">2.7.7.12</ecNumber>
    </recommendedName>
</protein>
<dbReference type="PIRSF" id="PIRSF000808">
    <property type="entry name" value="GalT"/>
    <property type="match status" value="1"/>
</dbReference>
<dbReference type="AlphaFoldDB" id="A0A0G0LS29"/>
<organism evidence="12 13">
    <name type="scientific">candidate division CPR2 bacterium GW2011_GWC2_39_10</name>
    <dbReference type="NCBI Taxonomy" id="1618345"/>
    <lineage>
        <taxon>Bacteria</taxon>
        <taxon>Bacteria division CPR2</taxon>
    </lineage>
</organism>
<sequence>MKKISEIRKSFFGDKYVIFAPKRSLRPHKISEEEAKRKEQFKENCFFCPSPNEERAIYQIDASGKWLVKVVENKFPALSLSNPKAYGKQEIVIDTPNHGEDFCDLSPEHIRTILDVYAARIKSINELENINYVQVFKNDGGKAGASIPHAHSQIIGLEFIPHHMMTDTLAMDKYFCEKGSCAYCDIIHKEQKEKERIVFEDANVVAFCPWASSSPFALWILPKAHKNKLEDLTPEERLSVAEALKLATSKLDKEEIPYNFFIHDSLPHNDHHFRLKIASRMNVWGGFEIGSGVIINPVFPEDAAMFYKG</sequence>
<dbReference type="Pfam" id="PF02744">
    <property type="entry name" value="GalP_UDP_tr_C"/>
    <property type="match status" value="1"/>
</dbReference>
<dbReference type="EC" id="2.7.7.12" evidence="7"/>
<keyword evidence="3 12" id="KW-0548">Nucleotidyltransferase</keyword>
<evidence type="ECO:0000313" key="13">
    <source>
        <dbReference type="Proteomes" id="UP000034207"/>
    </source>
</evidence>
<evidence type="ECO:0000256" key="7">
    <source>
        <dbReference type="NCBIfam" id="TIGR00209"/>
    </source>
</evidence>
<evidence type="ECO:0000259" key="11">
    <source>
        <dbReference type="Pfam" id="PF02744"/>
    </source>
</evidence>
<keyword evidence="2 12" id="KW-0808">Transferase</keyword>
<dbReference type="InterPro" id="IPR005850">
    <property type="entry name" value="GalP_Utransf_C"/>
</dbReference>